<feature type="compositionally biased region" description="Gly residues" evidence="1">
    <location>
        <begin position="123"/>
        <end position="132"/>
    </location>
</feature>
<feature type="compositionally biased region" description="Basic and acidic residues" evidence="1">
    <location>
        <begin position="41"/>
        <end position="50"/>
    </location>
</feature>
<evidence type="ECO:0008006" key="4">
    <source>
        <dbReference type="Google" id="ProtNLM"/>
    </source>
</evidence>
<dbReference type="VEuPathDB" id="CryptoDB:Cvel_2678"/>
<dbReference type="EMBL" id="CDMZ01000088">
    <property type="protein sequence ID" value="CEM06387.1"/>
    <property type="molecule type" value="Genomic_DNA"/>
</dbReference>
<sequence>MTPFTSLLAFVIVSLFSLSASAVPVQTARVSVDSKGQLQEEGEREREHVPVTDPPPPSTDSGFLQKGEAGLGGKVGEHKGKRKGSRGSQGVISYEGIDIEAQDLDEDFDPSSSSGADASADGGVDGSSTGGAGGGWLGALNVTTDDPDLPNKVGTLACNTRFEFARGPLVNSGELCCDQNNIKRSHDPWSVTNSQDPEVQRVYCQATCAADRDCIGYSFSFTYRSQAECIICSAVPSYETVATGDGNKAECFSGYKQRFDTKEPCTDKDNCYIELSQKLGTRGPQRVGTQCAESSQNNPDHQIIFDFPNPEDKEATEKSGLAETRYPDLCALMMVDRMMNHDKWVYKCSGVQLSGEGTDTQIQCVFADREETPSGTVGGTAVTASTKIVTPLCPILVPEAGDLPANADGKFPLDVAGMTFCEDRTTLPVNITDPEDPSTNVTLFIPFDCNTVYVKGTQVADDTGVHDPKCDPNDVDDNGYLSEKCCSLPLWETEDVLLWFETNKKSASQ</sequence>
<feature type="region of interest" description="Disordered" evidence="1">
    <location>
        <begin position="105"/>
        <end position="132"/>
    </location>
</feature>
<feature type="compositionally biased region" description="Low complexity" evidence="1">
    <location>
        <begin position="110"/>
        <end position="122"/>
    </location>
</feature>
<evidence type="ECO:0000313" key="3">
    <source>
        <dbReference type="EMBL" id="CEM06387.1"/>
    </source>
</evidence>
<reference evidence="3" key="1">
    <citation type="submission" date="2014-11" db="EMBL/GenBank/DDBJ databases">
        <authorList>
            <person name="Otto D Thomas"/>
            <person name="Naeem Raeece"/>
        </authorList>
    </citation>
    <scope>NUCLEOTIDE SEQUENCE</scope>
</reference>
<evidence type="ECO:0000256" key="2">
    <source>
        <dbReference type="SAM" id="SignalP"/>
    </source>
</evidence>
<name>A0A0G4F2G8_9ALVE</name>
<keyword evidence="2" id="KW-0732">Signal</keyword>
<feature type="chain" id="PRO_5005188656" description="Apple domain-containing protein" evidence="2">
    <location>
        <begin position="23"/>
        <end position="509"/>
    </location>
</feature>
<feature type="region of interest" description="Disordered" evidence="1">
    <location>
        <begin position="28"/>
        <end position="92"/>
    </location>
</feature>
<accession>A0A0G4F2G8</accession>
<organism evidence="3">
    <name type="scientific">Chromera velia CCMP2878</name>
    <dbReference type="NCBI Taxonomy" id="1169474"/>
    <lineage>
        <taxon>Eukaryota</taxon>
        <taxon>Sar</taxon>
        <taxon>Alveolata</taxon>
        <taxon>Colpodellida</taxon>
        <taxon>Chromeraceae</taxon>
        <taxon>Chromera</taxon>
    </lineage>
</organism>
<protein>
    <recommendedName>
        <fullName evidence="4">Apple domain-containing protein</fullName>
    </recommendedName>
</protein>
<evidence type="ECO:0000256" key="1">
    <source>
        <dbReference type="SAM" id="MobiDB-lite"/>
    </source>
</evidence>
<proteinExistence type="predicted"/>
<gene>
    <name evidence="3" type="ORF">Cvel_2678</name>
</gene>
<dbReference type="AlphaFoldDB" id="A0A0G4F2G8"/>
<feature type="signal peptide" evidence="2">
    <location>
        <begin position="1"/>
        <end position="22"/>
    </location>
</feature>